<dbReference type="AlphaFoldDB" id="A0A1G7RJH7"/>
<dbReference type="Pfam" id="PF17932">
    <property type="entry name" value="TetR_C_24"/>
    <property type="match status" value="1"/>
</dbReference>
<dbReference type="Pfam" id="PF00440">
    <property type="entry name" value="TetR_N"/>
    <property type="match status" value="1"/>
</dbReference>
<dbReference type="Gene3D" id="1.10.10.60">
    <property type="entry name" value="Homeodomain-like"/>
    <property type="match status" value="1"/>
</dbReference>
<dbReference type="PROSITE" id="PS50977">
    <property type="entry name" value="HTH_TETR_2"/>
    <property type="match status" value="1"/>
</dbReference>
<dbReference type="Gene3D" id="1.10.357.10">
    <property type="entry name" value="Tetracycline Repressor, domain 2"/>
    <property type="match status" value="1"/>
</dbReference>
<dbReference type="Proteomes" id="UP000198972">
    <property type="component" value="Unassembled WGS sequence"/>
</dbReference>
<dbReference type="InterPro" id="IPR001647">
    <property type="entry name" value="HTH_TetR"/>
</dbReference>
<evidence type="ECO:0000313" key="6">
    <source>
        <dbReference type="EMBL" id="SDG10825.1"/>
    </source>
</evidence>
<proteinExistence type="predicted"/>
<evidence type="ECO:0000256" key="4">
    <source>
        <dbReference type="PROSITE-ProRule" id="PRU00335"/>
    </source>
</evidence>
<evidence type="ECO:0000256" key="1">
    <source>
        <dbReference type="ARBA" id="ARBA00023015"/>
    </source>
</evidence>
<dbReference type="GO" id="GO:0000976">
    <property type="term" value="F:transcription cis-regulatory region binding"/>
    <property type="evidence" value="ECO:0007669"/>
    <property type="project" value="TreeGrafter"/>
</dbReference>
<keyword evidence="2 4" id="KW-0238">DNA-binding</keyword>
<evidence type="ECO:0000256" key="3">
    <source>
        <dbReference type="ARBA" id="ARBA00023163"/>
    </source>
</evidence>
<dbReference type="InterPro" id="IPR050109">
    <property type="entry name" value="HTH-type_TetR-like_transc_reg"/>
</dbReference>
<dbReference type="SUPFAM" id="SSF48498">
    <property type="entry name" value="Tetracyclin repressor-like, C-terminal domain"/>
    <property type="match status" value="1"/>
</dbReference>
<keyword evidence="3" id="KW-0804">Transcription</keyword>
<name>A0A1G7RJH7_9BACL</name>
<protein>
    <submittedName>
        <fullName evidence="6">DNA-binding transcriptional regulator, AcrR family</fullName>
    </submittedName>
</protein>
<dbReference type="GO" id="GO:0003700">
    <property type="term" value="F:DNA-binding transcription factor activity"/>
    <property type="evidence" value="ECO:0007669"/>
    <property type="project" value="TreeGrafter"/>
</dbReference>
<reference evidence="6 7" key="1">
    <citation type="submission" date="2016-10" db="EMBL/GenBank/DDBJ databases">
        <authorList>
            <person name="de Groot N.N."/>
        </authorList>
    </citation>
    <scope>NUCLEOTIDE SEQUENCE [LARGE SCALE GENOMIC DNA]</scope>
    <source>
        <strain evidence="6 7">DSM 28129</strain>
    </source>
</reference>
<dbReference type="RefSeq" id="WP_175471470.1">
    <property type="nucleotide sequence ID" value="NZ_FNBG01000026.1"/>
</dbReference>
<dbReference type="EMBL" id="FNBG01000026">
    <property type="protein sequence ID" value="SDG10825.1"/>
    <property type="molecule type" value="Genomic_DNA"/>
</dbReference>
<organism evidence="6 7">
    <name type="scientific">Fontibacillus panacisegetis</name>
    <dbReference type="NCBI Taxonomy" id="670482"/>
    <lineage>
        <taxon>Bacteria</taxon>
        <taxon>Bacillati</taxon>
        <taxon>Bacillota</taxon>
        <taxon>Bacilli</taxon>
        <taxon>Bacillales</taxon>
        <taxon>Paenibacillaceae</taxon>
        <taxon>Fontibacillus</taxon>
    </lineage>
</organism>
<dbReference type="InterPro" id="IPR041490">
    <property type="entry name" value="KstR2_TetR_C"/>
</dbReference>
<accession>A0A1G7RJH7</accession>
<gene>
    <name evidence="6" type="ORF">SAMN04488542_12630</name>
</gene>
<dbReference type="PANTHER" id="PTHR30055:SF234">
    <property type="entry name" value="HTH-TYPE TRANSCRIPTIONAL REGULATOR BETI"/>
    <property type="match status" value="1"/>
</dbReference>
<dbReference type="PRINTS" id="PR00455">
    <property type="entry name" value="HTHTETR"/>
</dbReference>
<evidence type="ECO:0000256" key="2">
    <source>
        <dbReference type="ARBA" id="ARBA00023125"/>
    </source>
</evidence>
<keyword evidence="7" id="KW-1185">Reference proteome</keyword>
<evidence type="ECO:0000313" key="7">
    <source>
        <dbReference type="Proteomes" id="UP000198972"/>
    </source>
</evidence>
<dbReference type="STRING" id="670482.SAMN04488542_12630"/>
<feature type="DNA-binding region" description="H-T-H motif" evidence="4">
    <location>
        <begin position="37"/>
        <end position="56"/>
    </location>
</feature>
<dbReference type="InterPro" id="IPR036271">
    <property type="entry name" value="Tet_transcr_reg_TetR-rel_C_sf"/>
</dbReference>
<evidence type="ECO:0000259" key="5">
    <source>
        <dbReference type="PROSITE" id="PS50977"/>
    </source>
</evidence>
<dbReference type="SUPFAM" id="SSF46689">
    <property type="entry name" value="Homeodomain-like"/>
    <property type="match status" value="1"/>
</dbReference>
<sequence length="198" mass="22812">MSPRNIERDRQVREERRRQIMGAALTMFTKKGITACKMSDIAQEAGLSHGHVYNHFVSKEELLKCIVFESQNLYTMVLQQMSQIEGSVPDKLEWMSKAYLSDQRSDKPYWVILQAQATDLLSADAKELIQQRMFENLQRLTAVIQEGQEEGTVIEGDPQEIALMITTLLGSVSLWEIRGFNQSWEISVKYIQKLIQKN</sequence>
<keyword evidence="1" id="KW-0805">Transcription regulation</keyword>
<dbReference type="PANTHER" id="PTHR30055">
    <property type="entry name" value="HTH-TYPE TRANSCRIPTIONAL REGULATOR RUTR"/>
    <property type="match status" value="1"/>
</dbReference>
<feature type="domain" description="HTH tetR-type" evidence="5">
    <location>
        <begin position="14"/>
        <end position="74"/>
    </location>
</feature>
<dbReference type="InterPro" id="IPR009057">
    <property type="entry name" value="Homeodomain-like_sf"/>
</dbReference>